<name>A0AAD7BMT4_9AGAR</name>
<evidence type="ECO:0000313" key="2">
    <source>
        <dbReference type="Proteomes" id="UP001221142"/>
    </source>
</evidence>
<dbReference type="EMBL" id="JARKIF010000012">
    <property type="protein sequence ID" value="KAJ7625660.1"/>
    <property type="molecule type" value="Genomic_DNA"/>
</dbReference>
<proteinExistence type="predicted"/>
<organism evidence="1 2">
    <name type="scientific">Roridomyces roridus</name>
    <dbReference type="NCBI Taxonomy" id="1738132"/>
    <lineage>
        <taxon>Eukaryota</taxon>
        <taxon>Fungi</taxon>
        <taxon>Dikarya</taxon>
        <taxon>Basidiomycota</taxon>
        <taxon>Agaricomycotina</taxon>
        <taxon>Agaricomycetes</taxon>
        <taxon>Agaricomycetidae</taxon>
        <taxon>Agaricales</taxon>
        <taxon>Marasmiineae</taxon>
        <taxon>Mycenaceae</taxon>
        <taxon>Roridomyces</taxon>
    </lineage>
</organism>
<dbReference type="AlphaFoldDB" id="A0AAD7BMT4"/>
<gene>
    <name evidence="1" type="ORF">FB45DRAFT_795845</name>
</gene>
<accession>A0AAD7BMT4</accession>
<comment type="caution">
    <text evidence="1">The sequence shown here is derived from an EMBL/GenBank/DDBJ whole genome shotgun (WGS) entry which is preliminary data.</text>
</comment>
<protein>
    <submittedName>
        <fullName evidence="1">Uncharacterized protein</fullName>
    </submittedName>
</protein>
<feature type="non-terminal residue" evidence="1">
    <location>
        <position position="169"/>
    </location>
</feature>
<evidence type="ECO:0000313" key="1">
    <source>
        <dbReference type="EMBL" id="KAJ7625660.1"/>
    </source>
</evidence>
<keyword evidence="2" id="KW-1185">Reference proteome</keyword>
<dbReference type="Pfam" id="PF23562">
    <property type="entry name" value="AMP-binding_C_3"/>
    <property type="match status" value="1"/>
</dbReference>
<sequence length="169" mass="19089">CPHPSIRNRPDGHITADLFEELKPGVYCFRGRNDDWIRTGKHLITVTKTRKPEGSSHPRSIEDNVLATCADIVHCVVVVGHYKPAVVLFVEPIAAKQDEDSLKEEILKRTGAFNSRLFEHEQIQNILQIVCVPAGSPPRTSEKGNIRRKAAEEEHSAVLEEIYAKFKVW</sequence>
<dbReference type="Proteomes" id="UP001221142">
    <property type="component" value="Unassembled WGS sequence"/>
</dbReference>
<reference evidence="1" key="1">
    <citation type="submission" date="2023-03" db="EMBL/GenBank/DDBJ databases">
        <title>Massive genome expansion in bonnet fungi (Mycena s.s.) driven by repeated elements and novel gene families across ecological guilds.</title>
        <authorList>
            <consortium name="Lawrence Berkeley National Laboratory"/>
            <person name="Harder C.B."/>
            <person name="Miyauchi S."/>
            <person name="Viragh M."/>
            <person name="Kuo A."/>
            <person name="Thoen E."/>
            <person name="Andreopoulos B."/>
            <person name="Lu D."/>
            <person name="Skrede I."/>
            <person name="Drula E."/>
            <person name="Henrissat B."/>
            <person name="Morin E."/>
            <person name="Kohler A."/>
            <person name="Barry K."/>
            <person name="LaButti K."/>
            <person name="Morin E."/>
            <person name="Salamov A."/>
            <person name="Lipzen A."/>
            <person name="Mereny Z."/>
            <person name="Hegedus B."/>
            <person name="Baldrian P."/>
            <person name="Stursova M."/>
            <person name="Weitz H."/>
            <person name="Taylor A."/>
            <person name="Grigoriev I.V."/>
            <person name="Nagy L.G."/>
            <person name="Martin F."/>
            <person name="Kauserud H."/>
        </authorList>
    </citation>
    <scope>NUCLEOTIDE SEQUENCE</scope>
    <source>
        <strain evidence="1">9284</strain>
    </source>
</reference>